<sequence length="192" mass="21893">NTIGANLSANKKSSGCYRAHVWSRSNRQWFARSYHAYPPIGPSILPRPRYDIQDLHVQETMPQRIVQLTEKQKMSIKYFYSTADVGRWMDGLRQMHGPDYLIRSGHLLWTKVNTSLKQSRLRLSPRSEAVYAVMDRLWFTLPTTSIYCLPIMKSPAVPSSNGTISPSADVMEHAPLGCFPLNLPMRRTVSPT</sequence>
<feature type="non-terminal residue" evidence="1">
    <location>
        <position position="1"/>
    </location>
</feature>
<dbReference type="AlphaFoldDB" id="A0A0H5R4W7"/>
<protein>
    <submittedName>
        <fullName evidence="1">Uncharacterized protein</fullName>
    </submittedName>
</protein>
<reference evidence="1" key="1">
    <citation type="submission" date="2015-04" db="EMBL/GenBank/DDBJ databases">
        <title>The genome sequence of the plant pathogenic Rhizarian Plasmodiophora brassicae reveals insights in its biotrophic life cycle and the origin of chitin synthesis.</title>
        <authorList>
            <person name="Schwelm A."/>
            <person name="Fogelqvist J."/>
            <person name="Knaust A."/>
            <person name="Julke S."/>
            <person name="Lilja T."/>
            <person name="Dhandapani V."/>
            <person name="Bonilla-Rosso G."/>
            <person name="Karlsson M."/>
            <person name="Shevchenko A."/>
            <person name="Choi S.R."/>
            <person name="Kim H.G."/>
            <person name="Park J.Y."/>
            <person name="Lim Y.P."/>
            <person name="Ludwig-Muller J."/>
            <person name="Dixelius C."/>
        </authorList>
    </citation>
    <scope>NUCLEOTIDE SEQUENCE</scope>
    <source>
        <tissue evidence="1">Potato root galls</tissue>
    </source>
</reference>
<name>A0A0H5R4W7_9EUKA</name>
<proteinExistence type="predicted"/>
<evidence type="ECO:0000313" key="1">
    <source>
        <dbReference type="EMBL" id="CRZ09230.1"/>
    </source>
</evidence>
<dbReference type="EMBL" id="HACM01008788">
    <property type="protein sequence ID" value="CRZ09230.1"/>
    <property type="molecule type" value="Transcribed_RNA"/>
</dbReference>
<organism evidence="1">
    <name type="scientific">Spongospora subterranea</name>
    <dbReference type="NCBI Taxonomy" id="70186"/>
    <lineage>
        <taxon>Eukaryota</taxon>
        <taxon>Sar</taxon>
        <taxon>Rhizaria</taxon>
        <taxon>Endomyxa</taxon>
        <taxon>Phytomyxea</taxon>
        <taxon>Plasmodiophorida</taxon>
        <taxon>Plasmodiophoridae</taxon>
        <taxon>Spongospora</taxon>
    </lineage>
</organism>
<accession>A0A0H5R4W7</accession>